<dbReference type="InterPro" id="IPR053143">
    <property type="entry name" value="Arylsulfate_ST"/>
</dbReference>
<gene>
    <name evidence="2" type="ORF">BDP27DRAFT_1383488</name>
</gene>
<evidence type="ECO:0000256" key="1">
    <source>
        <dbReference type="SAM" id="SignalP"/>
    </source>
</evidence>
<dbReference type="PANTHER" id="PTHR35340:SF5">
    <property type="entry name" value="ASST-DOMAIN-CONTAINING PROTEIN"/>
    <property type="match status" value="1"/>
</dbReference>
<dbReference type="InterPro" id="IPR039535">
    <property type="entry name" value="ASST-like"/>
</dbReference>
<dbReference type="Pfam" id="PF14269">
    <property type="entry name" value="Arylsulfotran_2"/>
    <property type="match status" value="1"/>
</dbReference>
<keyword evidence="1" id="KW-0732">Signal</keyword>
<accession>A0A9P5U881</accession>
<keyword evidence="3" id="KW-1185">Reference proteome</keyword>
<name>A0A9P5U881_9AGAR</name>
<proteinExistence type="predicted"/>
<feature type="chain" id="PRO_5040160253" evidence="1">
    <location>
        <begin position="31"/>
        <end position="377"/>
    </location>
</feature>
<dbReference type="Proteomes" id="UP000772434">
    <property type="component" value="Unassembled WGS sequence"/>
</dbReference>
<dbReference type="AlphaFoldDB" id="A0A9P5U881"/>
<protein>
    <submittedName>
        <fullName evidence="2">ASST-domain-containing protein</fullName>
    </submittedName>
</protein>
<dbReference type="OrthoDB" id="5427350at2759"/>
<dbReference type="SUPFAM" id="SSF50998">
    <property type="entry name" value="Quinoprotein alcohol dehydrogenase-like"/>
    <property type="match status" value="1"/>
</dbReference>
<comment type="caution">
    <text evidence="2">The sequence shown here is derived from an EMBL/GenBank/DDBJ whole genome shotgun (WGS) entry which is preliminary data.</text>
</comment>
<reference evidence="2" key="1">
    <citation type="submission" date="2020-11" db="EMBL/GenBank/DDBJ databases">
        <authorList>
            <consortium name="DOE Joint Genome Institute"/>
            <person name="Ahrendt S."/>
            <person name="Riley R."/>
            <person name="Andreopoulos W."/>
            <person name="Labutti K."/>
            <person name="Pangilinan J."/>
            <person name="Ruiz-Duenas F.J."/>
            <person name="Barrasa J.M."/>
            <person name="Sanchez-Garcia M."/>
            <person name="Camarero S."/>
            <person name="Miyauchi S."/>
            <person name="Serrano A."/>
            <person name="Linde D."/>
            <person name="Babiker R."/>
            <person name="Drula E."/>
            <person name="Ayuso-Fernandez I."/>
            <person name="Pacheco R."/>
            <person name="Padilla G."/>
            <person name="Ferreira P."/>
            <person name="Barriuso J."/>
            <person name="Kellner H."/>
            <person name="Castanera R."/>
            <person name="Alfaro M."/>
            <person name="Ramirez L."/>
            <person name="Pisabarro A.G."/>
            <person name="Kuo A."/>
            <person name="Tritt A."/>
            <person name="Lipzen A."/>
            <person name="He G."/>
            <person name="Yan M."/>
            <person name="Ng V."/>
            <person name="Cullen D."/>
            <person name="Martin F."/>
            <person name="Rosso M.-N."/>
            <person name="Henrissat B."/>
            <person name="Hibbett D."/>
            <person name="Martinez A.T."/>
            <person name="Grigoriev I.V."/>
        </authorList>
    </citation>
    <scope>NUCLEOTIDE SEQUENCE</scope>
    <source>
        <strain evidence="2">AH 40177</strain>
    </source>
</reference>
<organism evidence="2 3">
    <name type="scientific">Rhodocollybia butyracea</name>
    <dbReference type="NCBI Taxonomy" id="206335"/>
    <lineage>
        <taxon>Eukaryota</taxon>
        <taxon>Fungi</taxon>
        <taxon>Dikarya</taxon>
        <taxon>Basidiomycota</taxon>
        <taxon>Agaricomycotina</taxon>
        <taxon>Agaricomycetes</taxon>
        <taxon>Agaricomycetidae</taxon>
        <taxon>Agaricales</taxon>
        <taxon>Marasmiineae</taxon>
        <taxon>Omphalotaceae</taxon>
        <taxon>Rhodocollybia</taxon>
    </lineage>
</organism>
<dbReference type="PANTHER" id="PTHR35340">
    <property type="entry name" value="PQQ ENZYME REPEAT PROTEIN-RELATED"/>
    <property type="match status" value="1"/>
</dbReference>
<dbReference type="InterPro" id="IPR011047">
    <property type="entry name" value="Quinoprotein_ADH-like_sf"/>
</dbReference>
<dbReference type="EMBL" id="JADNRY010000058">
    <property type="protein sequence ID" value="KAF9068688.1"/>
    <property type="molecule type" value="Genomic_DNA"/>
</dbReference>
<sequence length="377" mass="41673">MWFPLTSLHRKSSSPILLLGLSILSQLARSDLVYFANSEYNAGEFGPGPNQSFVTANYTPTQSTISSGYLFTAPRGFDTAQPGPLIYDNDGHLVWKTYLGEPHILTWSGTILGTGIGSGYILMFNSQYQRVARYTTNLTGVTGATLADFHETRITPNNSAVMTAYHISEMNLTAYGGPSTGYILDSVFQEINITSGETLFTWYASENVSPSECHNPLGSGGNTTGSAWDYFHINSIDFDDDGNWLISSRYCFALYYIDGNTGDIIWRMGGTNSSFAMGPGADYRYQHHARWLTKNDTYATITWVFSSSVFVELQWILYRVFDDFGVANVPASRGLYLGINFTNMSVDLIQDFIPFNTTVSQSQGSVQLQPNGNFLVG</sequence>
<evidence type="ECO:0000313" key="2">
    <source>
        <dbReference type="EMBL" id="KAF9068688.1"/>
    </source>
</evidence>
<evidence type="ECO:0000313" key="3">
    <source>
        <dbReference type="Proteomes" id="UP000772434"/>
    </source>
</evidence>
<feature type="signal peptide" evidence="1">
    <location>
        <begin position="1"/>
        <end position="30"/>
    </location>
</feature>